<evidence type="ECO:0000313" key="3">
    <source>
        <dbReference type="Proteomes" id="UP000030672"/>
    </source>
</evidence>
<name>A0A074VCI6_AURM1</name>
<evidence type="ECO:0000256" key="1">
    <source>
        <dbReference type="SAM" id="MobiDB-lite"/>
    </source>
</evidence>
<keyword evidence="3" id="KW-1185">Reference proteome</keyword>
<proteinExistence type="predicted"/>
<evidence type="ECO:0000313" key="2">
    <source>
        <dbReference type="EMBL" id="KEQ58420.1"/>
    </source>
</evidence>
<dbReference type="RefSeq" id="XP_040875443.1">
    <property type="nucleotide sequence ID" value="XM_041023553.1"/>
</dbReference>
<sequence length="248" mass="28990">MATIEPQQEIFQSEQYFWCHEGNEHIQSWLSTNAQDFPDIYATYINDANPVIHRKRVGNSKERDQRMLMFLQQYPMTYINVIDEFIWYKAYVLQGEDLEAIGPHQGGLINVFTYSMFHHSVHTVTDRDPQILAQARDLLYKQVFDFDTRHQHWVWRGEKGLLNSNEVEPLSKKQKSREKSQRRWAKRDAQEAEMKAAGITDADIDPAIFAMGPHGENSNKYVARLMLDLKVSKEEGGQRKAENDNQVE</sequence>
<dbReference type="GeneID" id="63916926"/>
<accession>A0A074VCI6</accession>
<dbReference type="EMBL" id="KL584855">
    <property type="protein sequence ID" value="KEQ58420.1"/>
    <property type="molecule type" value="Genomic_DNA"/>
</dbReference>
<organism evidence="2 3">
    <name type="scientific">Aureobasidium melanogenum (strain CBS 110374)</name>
    <name type="common">Aureobasidium pullulans var. melanogenum</name>
    <dbReference type="NCBI Taxonomy" id="1043003"/>
    <lineage>
        <taxon>Eukaryota</taxon>
        <taxon>Fungi</taxon>
        <taxon>Dikarya</taxon>
        <taxon>Ascomycota</taxon>
        <taxon>Pezizomycotina</taxon>
        <taxon>Dothideomycetes</taxon>
        <taxon>Dothideomycetidae</taxon>
        <taxon>Dothideales</taxon>
        <taxon>Saccotheciaceae</taxon>
        <taxon>Aureobasidium</taxon>
    </lineage>
</organism>
<dbReference type="AlphaFoldDB" id="A0A074VCI6"/>
<feature type="region of interest" description="Disordered" evidence="1">
    <location>
        <begin position="166"/>
        <end position="196"/>
    </location>
</feature>
<dbReference type="HOGENOM" id="CLU_1165647_0_0_1"/>
<feature type="compositionally biased region" description="Basic and acidic residues" evidence="1">
    <location>
        <begin position="177"/>
        <end position="194"/>
    </location>
</feature>
<protein>
    <submittedName>
        <fullName evidence="2">Uncharacterized protein</fullName>
    </submittedName>
</protein>
<reference evidence="2 3" key="1">
    <citation type="journal article" date="2014" name="BMC Genomics">
        <title>Genome sequencing of four Aureobasidium pullulans varieties: biotechnological potential, stress tolerance, and description of new species.</title>
        <authorList>
            <person name="Gostin Ar C."/>
            <person name="Ohm R.A."/>
            <person name="Kogej T."/>
            <person name="Sonjak S."/>
            <person name="Turk M."/>
            <person name="Zajc J."/>
            <person name="Zalar P."/>
            <person name="Grube M."/>
            <person name="Sun H."/>
            <person name="Han J."/>
            <person name="Sharma A."/>
            <person name="Chiniquy J."/>
            <person name="Ngan C.Y."/>
            <person name="Lipzen A."/>
            <person name="Barry K."/>
            <person name="Grigoriev I.V."/>
            <person name="Gunde-Cimerman N."/>
        </authorList>
    </citation>
    <scope>NUCLEOTIDE SEQUENCE [LARGE SCALE GENOMIC DNA]</scope>
    <source>
        <strain evidence="2 3">CBS 110374</strain>
    </source>
</reference>
<dbReference type="Proteomes" id="UP000030672">
    <property type="component" value="Unassembled WGS sequence"/>
</dbReference>
<gene>
    <name evidence="2" type="ORF">M437DRAFT_59296</name>
</gene>